<sequence length="110" mass="12437">MEFGGAMIIWAAVSRFFRYVSSIFLAFFFASNQLNSAVFSPIFPPTVSIPTFPPRISQEPKTTRVRLRTPQNPGPADLRAAAHALRSAHHQGIDKQHSSRMNFPERFQFS</sequence>
<name>A0A2M4B1R3_9DIPT</name>
<protein>
    <submittedName>
        <fullName evidence="2">Putative secreted protein</fullName>
    </submittedName>
</protein>
<dbReference type="EMBL" id="GGFK01013673">
    <property type="protein sequence ID" value="MBW46994.1"/>
    <property type="molecule type" value="Transcribed_RNA"/>
</dbReference>
<reference evidence="2" key="1">
    <citation type="submission" date="2018-01" db="EMBL/GenBank/DDBJ databases">
        <title>An insight into the sialome of Amazonian anophelines.</title>
        <authorList>
            <person name="Ribeiro J.M."/>
            <person name="Scarpassa V."/>
            <person name="Calvo E."/>
        </authorList>
    </citation>
    <scope>NUCLEOTIDE SEQUENCE</scope>
    <source>
        <tissue evidence="2">Salivary glands</tissue>
    </source>
</reference>
<dbReference type="AlphaFoldDB" id="A0A2M4B1R3"/>
<accession>A0A2M4B1R3</accession>
<feature type="region of interest" description="Disordered" evidence="1">
    <location>
        <begin position="53"/>
        <end position="73"/>
    </location>
</feature>
<organism evidence="2">
    <name type="scientific">Anopheles triannulatus</name>
    <dbReference type="NCBI Taxonomy" id="58253"/>
    <lineage>
        <taxon>Eukaryota</taxon>
        <taxon>Metazoa</taxon>
        <taxon>Ecdysozoa</taxon>
        <taxon>Arthropoda</taxon>
        <taxon>Hexapoda</taxon>
        <taxon>Insecta</taxon>
        <taxon>Pterygota</taxon>
        <taxon>Neoptera</taxon>
        <taxon>Endopterygota</taxon>
        <taxon>Diptera</taxon>
        <taxon>Nematocera</taxon>
        <taxon>Culicoidea</taxon>
        <taxon>Culicidae</taxon>
        <taxon>Anophelinae</taxon>
        <taxon>Anopheles</taxon>
    </lineage>
</organism>
<evidence type="ECO:0000256" key="1">
    <source>
        <dbReference type="SAM" id="MobiDB-lite"/>
    </source>
</evidence>
<proteinExistence type="predicted"/>
<evidence type="ECO:0000313" key="2">
    <source>
        <dbReference type="EMBL" id="MBW46994.1"/>
    </source>
</evidence>
<feature type="region of interest" description="Disordered" evidence="1">
    <location>
        <begin position="89"/>
        <end position="110"/>
    </location>
</feature>